<organism evidence="3 4">
    <name type="scientific">Kaistia soli DSM 19436</name>
    <dbReference type="NCBI Taxonomy" id="1122133"/>
    <lineage>
        <taxon>Bacteria</taxon>
        <taxon>Pseudomonadati</taxon>
        <taxon>Pseudomonadota</taxon>
        <taxon>Alphaproteobacteria</taxon>
        <taxon>Hyphomicrobiales</taxon>
        <taxon>Kaistiaceae</taxon>
        <taxon>Kaistia</taxon>
    </lineage>
</organism>
<protein>
    <submittedName>
        <fullName evidence="3">Uncharacterized protein YhaN</fullName>
    </submittedName>
</protein>
<dbReference type="Gene3D" id="3.40.50.300">
    <property type="entry name" value="P-loop containing nucleotide triphosphate hydrolases"/>
    <property type="match status" value="2"/>
</dbReference>
<keyword evidence="4" id="KW-1185">Reference proteome</keyword>
<dbReference type="STRING" id="1122133.SAMN02745157_2433"/>
<evidence type="ECO:0000256" key="1">
    <source>
        <dbReference type="SAM" id="Coils"/>
    </source>
</evidence>
<dbReference type="EMBL" id="FQUP01000002">
    <property type="protein sequence ID" value="SHF57086.1"/>
    <property type="molecule type" value="Genomic_DNA"/>
</dbReference>
<sequence length="1154" mass="123879">MRLDRLGLTRYGRFTGRSLNFGTRPATGPDLHIVYGPNEAGKSTTLAAYLDLLYGIGAQSPYNFLHPYATMRIEGELELEGQARAFTRIKKPQNSLLDPADQVLPDAAILAELGGITRDAYRTMFSLDDETLVAGGESILASRGDLGQLLFSASAGLAELGQRLERLKQEADAFHKPSGRKTDLAAMKARLAVLKDEREAIDTMASTYARLVEAETTAAAAYDAATAERGRVQAEIDALTRQLGALPRLASLRAARADLVPLADLPEPPAGWAAELPVLQHADIALATRRASQRDEASGLERQLAALVEDPAALAEAEAFDLLDGLAARDRTAAHDLPARYLERAEVERTIAGLLARIGQADAPDPHRLLITAPRAARLMALVEARSGIVARRATAEAELVAARANLREAESRQGDGATPPAASPEAIARLAATLKSLRAADIDGRLQRARRDRTAAETALADSLAALAPWQGDAEALALMIVPDAAEIAAWKARLESGAGEVTLHRGDVDRLGTQLAREAAELQALAALAGPGGDHEASAIRLQREAAWAHHRARLDADSATAFEAAMRRDDIAANERLAHVADTARYAQVTQAHAITKAEHERAAALLAAAAERLQADRQRVEATVTRFVPGLMETAGLGGFETWLRRRERALDTRMDIRAADAAAREVEIIDKAAKERLVSVLEEAGWACDSSESLAVLQAGAEAGLETITAAGALQRQVIERQGEVDRRVRAHAEAVADDDAWSADWRAALADSWLAAVDPPVGAVREILDHLTSLGTLLGKVASLADRIGKMESDREAYRATLVERAERLGMASDGETVALAQSIRGRINAARDADKERIALSARLSDNAAAQAAHAREEAVIRRQINAMTEHFGVEGLAEVAHGLAAIAERSRLLAEIRTAEQEIAAALGMMDASEAEQVLAATDQEALAAKKAALQQRFEDLVGRCQQLFAERSAATDRLAAIGGDGAAAAVEARRRTLLVEIEEGALRYLRLRAGIGAAEAALRLYREKHRSQMMARASEAFQTISRGAYTGLASQADKEGERLIALVAGGGSKAAAELSKGTRYQLYLALRVAGYHEFAETRRAVPFIADDIMESFDDFRAEEAFRLFAGMAEVGQVIYLTHHQHLIPIAESVCPGVRVHRLDID</sequence>
<evidence type="ECO:0000259" key="2">
    <source>
        <dbReference type="Pfam" id="PF13514"/>
    </source>
</evidence>
<feature type="domain" description="YhaN AAA" evidence="2">
    <location>
        <begin position="1"/>
        <end position="204"/>
    </location>
</feature>
<keyword evidence="1" id="KW-0175">Coiled coil</keyword>
<dbReference type="AlphaFoldDB" id="A0A1M5CR27"/>
<accession>A0A1M5CR27</accession>
<gene>
    <name evidence="3" type="ORF">SAMN02745157_2433</name>
</gene>
<feature type="coiled-coil region" evidence="1">
    <location>
        <begin position="600"/>
        <end position="627"/>
    </location>
</feature>
<dbReference type="PANTHER" id="PTHR41259:SF1">
    <property type="entry name" value="DOUBLE-STRAND BREAK REPAIR RAD50 ATPASE, PUTATIVE-RELATED"/>
    <property type="match status" value="1"/>
</dbReference>
<dbReference type="PANTHER" id="PTHR41259">
    <property type="entry name" value="DOUBLE-STRAND BREAK REPAIR RAD50 ATPASE, PUTATIVE-RELATED"/>
    <property type="match status" value="1"/>
</dbReference>
<reference evidence="3 4" key="1">
    <citation type="submission" date="2016-11" db="EMBL/GenBank/DDBJ databases">
        <authorList>
            <person name="Jaros S."/>
            <person name="Januszkiewicz K."/>
            <person name="Wedrychowicz H."/>
        </authorList>
    </citation>
    <scope>NUCLEOTIDE SEQUENCE [LARGE SCALE GENOMIC DNA]</scope>
    <source>
        <strain evidence="3 4">DSM 19436</strain>
    </source>
</reference>
<evidence type="ECO:0000313" key="4">
    <source>
        <dbReference type="Proteomes" id="UP000184485"/>
    </source>
</evidence>
<dbReference type="RefSeq" id="WP_073053125.1">
    <property type="nucleotide sequence ID" value="NZ_FQUP01000002.1"/>
</dbReference>
<proteinExistence type="predicted"/>
<dbReference type="Pfam" id="PF13514">
    <property type="entry name" value="AAA_27"/>
    <property type="match status" value="1"/>
</dbReference>
<name>A0A1M5CR27_9HYPH</name>
<dbReference type="InterPro" id="IPR038734">
    <property type="entry name" value="YhaN_AAA"/>
</dbReference>
<evidence type="ECO:0000313" key="3">
    <source>
        <dbReference type="EMBL" id="SHF57086.1"/>
    </source>
</evidence>
<dbReference type="OrthoDB" id="9764467at2"/>
<dbReference type="InterPro" id="IPR027417">
    <property type="entry name" value="P-loop_NTPase"/>
</dbReference>
<dbReference type="SUPFAM" id="SSF52540">
    <property type="entry name" value="P-loop containing nucleoside triphosphate hydrolases"/>
    <property type="match status" value="1"/>
</dbReference>
<dbReference type="Proteomes" id="UP000184485">
    <property type="component" value="Unassembled WGS sequence"/>
</dbReference>